<gene>
    <name evidence="3" type="ORF">UFOVP1086_33</name>
    <name evidence="4" type="ORF">UFOVP1440_33</name>
    <name evidence="5" type="ORF">UFOVP1533_33</name>
</gene>
<protein>
    <recommendedName>
        <fullName evidence="6">Portal protein</fullName>
    </recommendedName>
</protein>
<evidence type="ECO:0000256" key="2">
    <source>
        <dbReference type="SAM" id="MobiDB-lite"/>
    </source>
</evidence>
<evidence type="ECO:0000313" key="4">
    <source>
        <dbReference type="EMBL" id="CAB4212787.1"/>
    </source>
</evidence>
<dbReference type="EMBL" id="LR797384">
    <property type="protein sequence ID" value="CAB4212787.1"/>
    <property type="molecule type" value="Genomic_DNA"/>
</dbReference>
<dbReference type="EMBL" id="LR797027">
    <property type="protein sequence ID" value="CAB4182992.1"/>
    <property type="molecule type" value="Genomic_DNA"/>
</dbReference>
<feature type="region of interest" description="Disordered" evidence="2">
    <location>
        <begin position="1"/>
        <end position="30"/>
    </location>
</feature>
<name>A0A6J7XEL7_9CAUD</name>
<feature type="coiled-coil region" evidence="1">
    <location>
        <begin position="220"/>
        <end position="265"/>
    </location>
</feature>
<feature type="compositionally biased region" description="Polar residues" evidence="2">
    <location>
        <begin position="645"/>
        <end position="658"/>
    </location>
</feature>
<feature type="region of interest" description="Disordered" evidence="2">
    <location>
        <begin position="645"/>
        <end position="705"/>
    </location>
</feature>
<evidence type="ECO:0000256" key="1">
    <source>
        <dbReference type="SAM" id="Coils"/>
    </source>
</evidence>
<evidence type="ECO:0000313" key="5">
    <source>
        <dbReference type="EMBL" id="CAB5228295.1"/>
    </source>
</evidence>
<sequence length="705" mass="79179">MTPYGSQPHDEQAENPVPNGIVRDAPEPKDASRAAFVKEWSDKVHRAKKHWKTALGRMREDMDFYMGKQWPGQSPSDDRYVANWIQRHIGQRVSSLYAKNPKFVAKRRKTMDFSIWDGEMSALPSIQTSYENSLATGQPVEPIVMQTMMDIKQGYEKQTIMNKIAKTMEIVMQHQIAEQQPLFKSQMKQLVRRTCVTGIGYLKLNYHRLMDKKPEDAYRITDITEQIATLQRLMADQADEKFDENSAREEQLELLKKELSEIEDVIIREGLMFDFPLANSVIPDTKCRQLNGFVGADWVAQEFILTIDEVKEIYKVDLGKKYTDYKDKDRMGDTDLNEERAIIWEIYSKKDSMVYVIADGYPDFLKEPECPYLKIERFWPFFVLTFNEVESDKDIFPPSDVRLLTPIQREYNRARQSLREHRKANRPAYATYSGALSDTDINNLQAHPENAVIQLQNLSPGQPVSAILQPIQHTPIDPALYDTTPFLDDMMRVVGSQEANLGSTGSSTATEVSVAEGSRMSALGSNIDDLEDFLSEIARTAGQVLLEQMDQQTAIKIAGPGAVWPQLSANEIAQELYLEIEGGSNGRPNKAMDISNFERLAPVLLQIPGVSPEWMLRELIRRLDDGLDPEDALKSGLQSIVSQNSQKQLPGMQPQGSSPHPAGPGQLGNPAGGAPGAPAGPPQAAQPDPTHPTPGQIRSGHVQVQ</sequence>
<reference evidence="5" key="1">
    <citation type="submission" date="2020-05" db="EMBL/GenBank/DDBJ databases">
        <authorList>
            <person name="Chiriac C."/>
            <person name="Salcher M."/>
            <person name="Ghai R."/>
            <person name="Kavagutti S V."/>
        </authorList>
    </citation>
    <scope>NUCLEOTIDE SEQUENCE</scope>
</reference>
<keyword evidence="1" id="KW-0175">Coiled coil</keyword>
<organism evidence="5">
    <name type="scientific">uncultured Caudovirales phage</name>
    <dbReference type="NCBI Taxonomy" id="2100421"/>
    <lineage>
        <taxon>Viruses</taxon>
        <taxon>Duplodnaviria</taxon>
        <taxon>Heunggongvirae</taxon>
        <taxon>Uroviricota</taxon>
        <taxon>Caudoviricetes</taxon>
        <taxon>Peduoviridae</taxon>
        <taxon>Maltschvirus</taxon>
        <taxon>Maltschvirus maltsch</taxon>
    </lineage>
</organism>
<evidence type="ECO:0000313" key="3">
    <source>
        <dbReference type="EMBL" id="CAB4182992.1"/>
    </source>
</evidence>
<evidence type="ECO:0008006" key="6">
    <source>
        <dbReference type="Google" id="ProtNLM"/>
    </source>
</evidence>
<dbReference type="EMBL" id="LR798388">
    <property type="protein sequence ID" value="CAB5228295.1"/>
    <property type="molecule type" value="Genomic_DNA"/>
</dbReference>
<accession>A0A6J7XEL7</accession>
<proteinExistence type="predicted"/>